<dbReference type="InterPro" id="IPR030678">
    <property type="entry name" value="Peptide/Ni-bd"/>
</dbReference>
<evidence type="ECO:0000256" key="4">
    <source>
        <dbReference type="SAM" id="MobiDB-lite"/>
    </source>
</evidence>
<protein>
    <submittedName>
        <fullName evidence="7">ABC transporter substrate-binding protein</fullName>
    </submittedName>
</protein>
<feature type="domain" description="Solute-binding protein family 5" evidence="6">
    <location>
        <begin position="94"/>
        <end position="460"/>
    </location>
</feature>
<dbReference type="Proteomes" id="UP001178288">
    <property type="component" value="Chromosome"/>
</dbReference>
<evidence type="ECO:0000256" key="5">
    <source>
        <dbReference type="SAM" id="SignalP"/>
    </source>
</evidence>
<keyword evidence="2" id="KW-0813">Transport</keyword>
<feature type="chain" id="PRO_5041647396" evidence="5">
    <location>
        <begin position="32"/>
        <end position="548"/>
    </location>
</feature>
<dbReference type="GO" id="GO:0043190">
    <property type="term" value="C:ATP-binding cassette (ABC) transporter complex"/>
    <property type="evidence" value="ECO:0007669"/>
    <property type="project" value="InterPro"/>
</dbReference>
<evidence type="ECO:0000256" key="3">
    <source>
        <dbReference type="ARBA" id="ARBA00022729"/>
    </source>
</evidence>
<dbReference type="RefSeq" id="WP_066087855.1">
    <property type="nucleotide sequence ID" value="NZ_CP126114.1"/>
</dbReference>
<name>A0AA95MKS0_9BACI</name>
<dbReference type="PROSITE" id="PS51257">
    <property type="entry name" value="PROKAR_LIPOPROTEIN"/>
    <property type="match status" value="1"/>
</dbReference>
<dbReference type="InterPro" id="IPR039424">
    <property type="entry name" value="SBP_5"/>
</dbReference>
<organism evidence="7 8">
    <name type="scientific">Neobacillus novalis</name>
    <dbReference type="NCBI Taxonomy" id="220687"/>
    <lineage>
        <taxon>Bacteria</taxon>
        <taxon>Bacillati</taxon>
        <taxon>Bacillota</taxon>
        <taxon>Bacilli</taxon>
        <taxon>Bacillales</taxon>
        <taxon>Bacillaceae</taxon>
        <taxon>Neobacillus</taxon>
    </lineage>
</organism>
<dbReference type="AlphaFoldDB" id="A0AA95MKS0"/>
<dbReference type="PANTHER" id="PTHR30290:SF9">
    <property type="entry name" value="OLIGOPEPTIDE-BINDING PROTEIN APPA"/>
    <property type="match status" value="1"/>
</dbReference>
<dbReference type="GO" id="GO:1904680">
    <property type="term" value="F:peptide transmembrane transporter activity"/>
    <property type="evidence" value="ECO:0007669"/>
    <property type="project" value="TreeGrafter"/>
</dbReference>
<dbReference type="InterPro" id="IPR000914">
    <property type="entry name" value="SBP_5_dom"/>
</dbReference>
<dbReference type="SUPFAM" id="SSF53850">
    <property type="entry name" value="Periplasmic binding protein-like II"/>
    <property type="match status" value="1"/>
</dbReference>
<dbReference type="PIRSF" id="PIRSF002741">
    <property type="entry name" value="MppA"/>
    <property type="match status" value="1"/>
</dbReference>
<proteinExistence type="inferred from homology"/>
<dbReference type="GO" id="GO:0015833">
    <property type="term" value="P:peptide transport"/>
    <property type="evidence" value="ECO:0007669"/>
    <property type="project" value="TreeGrafter"/>
</dbReference>
<reference evidence="7" key="1">
    <citation type="submission" date="2023-05" db="EMBL/GenBank/DDBJ databases">
        <title>Comparative genomics of Bacillaceae isolates and their secondary metabolite potential.</title>
        <authorList>
            <person name="Song L."/>
            <person name="Nielsen L.J."/>
            <person name="Mohite O."/>
            <person name="Xu X."/>
            <person name="Weber T."/>
            <person name="Kovacs A.T."/>
        </authorList>
    </citation>
    <scope>NUCLEOTIDE SEQUENCE</scope>
    <source>
        <strain evidence="7">XLM17</strain>
    </source>
</reference>
<accession>A0AA95MKS0</accession>
<evidence type="ECO:0000256" key="1">
    <source>
        <dbReference type="ARBA" id="ARBA00005695"/>
    </source>
</evidence>
<evidence type="ECO:0000313" key="8">
    <source>
        <dbReference type="Proteomes" id="UP001178288"/>
    </source>
</evidence>
<keyword evidence="8" id="KW-1185">Reference proteome</keyword>
<evidence type="ECO:0000256" key="2">
    <source>
        <dbReference type="ARBA" id="ARBA00022448"/>
    </source>
</evidence>
<gene>
    <name evidence="7" type="ORF">QNH39_14685</name>
</gene>
<evidence type="ECO:0000313" key="7">
    <source>
        <dbReference type="EMBL" id="WHY83933.1"/>
    </source>
</evidence>
<keyword evidence="3 5" id="KW-0732">Signal</keyword>
<dbReference type="GO" id="GO:0042597">
    <property type="term" value="C:periplasmic space"/>
    <property type="evidence" value="ECO:0007669"/>
    <property type="project" value="UniProtKB-ARBA"/>
</dbReference>
<feature type="compositionally biased region" description="Polar residues" evidence="4">
    <location>
        <begin position="30"/>
        <end position="52"/>
    </location>
</feature>
<dbReference type="Gene3D" id="3.40.190.10">
    <property type="entry name" value="Periplasmic binding protein-like II"/>
    <property type="match status" value="1"/>
</dbReference>
<dbReference type="CDD" id="cd08492">
    <property type="entry name" value="PBP2_NikA_DppA_OppA_like_15"/>
    <property type="match status" value="1"/>
</dbReference>
<feature type="region of interest" description="Disordered" evidence="4">
    <location>
        <begin position="30"/>
        <end position="54"/>
    </location>
</feature>
<dbReference type="PANTHER" id="PTHR30290">
    <property type="entry name" value="PERIPLASMIC BINDING COMPONENT OF ABC TRANSPORTER"/>
    <property type="match status" value="1"/>
</dbReference>
<comment type="similarity">
    <text evidence="1">Belongs to the bacterial solute-binding protein 5 family.</text>
</comment>
<dbReference type="EMBL" id="CP126114">
    <property type="protein sequence ID" value="WHY83933.1"/>
    <property type="molecule type" value="Genomic_DNA"/>
</dbReference>
<dbReference type="Pfam" id="PF00496">
    <property type="entry name" value="SBP_bac_5"/>
    <property type="match status" value="1"/>
</dbReference>
<sequence>MGLKHVSKSFLLLTILALSMILIIACSSDSASTSNPDKNPSKVTSSPQSGGTITIGLKEEPDTLDVHKTAMSAASNVTSHIGGTLLAINPDTNELEPYLAEDYQVSDDGKTITFKIRQGVVFTDGTPLTAQVYKDTFDRILNPETGATVAASLIAGIEYISAPDDQTLIIELKAPSAPFLRNLASPGYLQPLSKAAIEKHGNDYGRNPVGAGPFIFKEWVTGQSITLDRNDAFNWPQVSSKNQGKAYPDHIVYKFIKDDQTMLAALDSGSIDIAMGVAPKDVQRYRNNPKYYVLENERQGLGLFLEMNLENKVLSDLNVRTAINMAINKDAIIKAVINGEGTPAYGPIPGTIFGYDPNVENYGHKLNKDKAISLLEQSGFKKNGKGIMEKDGKELALELSIMAPQSQAAQMVQAMLKDIGINVNIQSMEAGTLIEKATKGEYDLSFLSYSYSDPDILFLLFHSSQIGGLNHVRAQNTELDKLLEEGRTTIDPEERKKVYASIQKIVVENAYWAPIYAEKNFYVVNNRVQNVKLSKVTIEYQDSWVQQK</sequence>
<dbReference type="Gene3D" id="3.10.105.10">
    <property type="entry name" value="Dipeptide-binding Protein, Domain 3"/>
    <property type="match status" value="1"/>
</dbReference>
<feature type="signal peptide" evidence="5">
    <location>
        <begin position="1"/>
        <end position="31"/>
    </location>
</feature>
<evidence type="ECO:0000259" key="6">
    <source>
        <dbReference type="Pfam" id="PF00496"/>
    </source>
</evidence>
<dbReference type="KEGG" id="nnv:QNH39_14685"/>